<dbReference type="SUPFAM" id="SSF141868">
    <property type="entry name" value="EAL domain-like"/>
    <property type="match status" value="1"/>
</dbReference>
<reference evidence="2 3" key="1">
    <citation type="submission" date="2020-05" db="EMBL/GenBank/DDBJ databases">
        <title>Draft Genome Sequences of Sphingomonas sp. Isolated from the International Space Station.</title>
        <authorList>
            <person name="Bijlani S."/>
            <person name="Singh N.K."/>
            <person name="Mason C.E."/>
            <person name="Wang C.C."/>
            <person name="Venkateswaran K."/>
        </authorList>
    </citation>
    <scope>NUCLEOTIDE SEQUENCE [LARGE SCALE GENOMIC DNA]</scope>
    <source>
        <strain evidence="2">ISS-IIF7SWP</strain>
    </source>
</reference>
<gene>
    <name evidence="2" type="ORF">HLV41_20470</name>
</gene>
<dbReference type="InterPro" id="IPR050706">
    <property type="entry name" value="Cyclic-di-GMP_PDE-like"/>
</dbReference>
<dbReference type="GO" id="GO:0071111">
    <property type="term" value="F:cyclic-guanylate-specific phosphodiesterase activity"/>
    <property type="evidence" value="ECO:0007669"/>
    <property type="project" value="InterPro"/>
</dbReference>
<sequence length="170" mass="18305">MTLFASQFRSTSLAEKVAKTLQRHGVAADRIELELTENIAVRNTRAVVETLTALRALGVGIALDDFGTGFASLSVLRDFPITRLKVDRSFVADIAVGSDQSAVVDSILTLGRAFGVEVIAEGIETIVQARWLRAKGCHEGQGWHYGYPVLPTEIEAIVSAAKGHAARWSA</sequence>
<evidence type="ECO:0000259" key="1">
    <source>
        <dbReference type="PROSITE" id="PS50883"/>
    </source>
</evidence>
<accession>A0A7Y7QZ45</accession>
<protein>
    <submittedName>
        <fullName evidence="2">EAL domain-containing protein</fullName>
    </submittedName>
</protein>
<dbReference type="Gene3D" id="3.20.20.450">
    <property type="entry name" value="EAL domain"/>
    <property type="match status" value="1"/>
</dbReference>
<comment type="caution">
    <text evidence="2">The sequence shown here is derived from an EMBL/GenBank/DDBJ whole genome shotgun (WGS) entry which is preliminary data.</text>
</comment>
<organism evidence="2 3">
    <name type="scientific">Sphingomonas sanguinis</name>
    <dbReference type="NCBI Taxonomy" id="33051"/>
    <lineage>
        <taxon>Bacteria</taxon>
        <taxon>Pseudomonadati</taxon>
        <taxon>Pseudomonadota</taxon>
        <taxon>Alphaproteobacteria</taxon>
        <taxon>Sphingomonadales</taxon>
        <taxon>Sphingomonadaceae</taxon>
        <taxon>Sphingomonas</taxon>
    </lineage>
</organism>
<dbReference type="RefSeq" id="WP_170171179.1">
    <property type="nucleotide sequence ID" value="NZ_JABEOW010000002.1"/>
</dbReference>
<dbReference type="InterPro" id="IPR001633">
    <property type="entry name" value="EAL_dom"/>
</dbReference>
<dbReference type="Pfam" id="PF00563">
    <property type="entry name" value="EAL"/>
    <property type="match status" value="1"/>
</dbReference>
<dbReference type="AlphaFoldDB" id="A0A7Y7QZ45"/>
<dbReference type="InterPro" id="IPR035919">
    <property type="entry name" value="EAL_sf"/>
</dbReference>
<dbReference type="Proteomes" id="UP000531581">
    <property type="component" value="Unassembled WGS sequence"/>
</dbReference>
<proteinExistence type="predicted"/>
<evidence type="ECO:0000313" key="3">
    <source>
        <dbReference type="Proteomes" id="UP000531581"/>
    </source>
</evidence>
<feature type="domain" description="EAL" evidence="1">
    <location>
        <begin position="1"/>
        <end position="162"/>
    </location>
</feature>
<name>A0A7Y7QZ45_9SPHN</name>
<dbReference type="SMART" id="SM00052">
    <property type="entry name" value="EAL"/>
    <property type="match status" value="1"/>
</dbReference>
<dbReference type="CDD" id="cd01948">
    <property type="entry name" value="EAL"/>
    <property type="match status" value="1"/>
</dbReference>
<dbReference type="EMBL" id="JABYQV010000039">
    <property type="protein sequence ID" value="NVP33414.1"/>
    <property type="molecule type" value="Genomic_DNA"/>
</dbReference>
<dbReference type="PANTHER" id="PTHR33121">
    <property type="entry name" value="CYCLIC DI-GMP PHOSPHODIESTERASE PDEF"/>
    <property type="match status" value="1"/>
</dbReference>
<dbReference type="PROSITE" id="PS50883">
    <property type="entry name" value="EAL"/>
    <property type="match status" value="1"/>
</dbReference>
<evidence type="ECO:0000313" key="2">
    <source>
        <dbReference type="EMBL" id="NVP33414.1"/>
    </source>
</evidence>
<dbReference type="PANTHER" id="PTHR33121:SF70">
    <property type="entry name" value="SIGNALING PROTEIN YKOW"/>
    <property type="match status" value="1"/>
</dbReference>